<evidence type="ECO:0000313" key="9">
    <source>
        <dbReference type="EnsemblMetazoa" id="CapteP221719"/>
    </source>
</evidence>
<dbReference type="EnsemblMetazoa" id="CapteT221719">
    <property type="protein sequence ID" value="CapteP221719"/>
    <property type="gene ID" value="CapteG221719"/>
</dbReference>
<feature type="compositionally biased region" description="Basic and acidic residues" evidence="6">
    <location>
        <begin position="814"/>
        <end position="833"/>
    </location>
</feature>
<keyword evidence="5" id="KW-0175">Coiled coil</keyword>
<evidence type="ECO:0000256" key="5">
    <source>
        <dbReference type="SAM" id="Coils"/>
    </source>
</evidence>
<dbReference type="AlphaFoldDB" id="R7U8R5"/>
<feature type="compositionally biased region" description="Acidic residues" evidence="6">
    <location>
        <begin position="880"/>
        <end position="889"/>
    </location>
</feature>
<feature type="region of interest" description="Disordered" evidence="6">
    <location>
        <begin position="797"/>
        <end position="844"/>
    </location>
</feature>
<keyword evidence="10" id="KW-1185">Reference proteome</keyword>
<organism evidence="8">
    <name type="scientific">Capitella teleta</name>
    <name type="common">Polychaete worm</name>
    <dbReference type="NCBI Taxonomy" id="283909"/>
    <lineage>
        <taxon>Eukaryota</taxon>
        <taxon>Metazoa</taxon>
        <taxon>Spiralia</taxon>
        <taxon>Lophotrochozoa</taxon>
        <taxon>Annelida</taxon>
        <taxon>Polychaeta</taxon>
        <taxon>Sedentaria</taxon>
        <taxon>Scolecida</taxon>
        <taxon>Capitellidae</taxon>
        <taxon>Capitella</taxon>
    </lineage>
</organism>
<feature type="coiled-coil region" evidence="5">
    <location>
        <begin position="636"/>
        <end position="670"/>
    </location>
</feature>
<keyword evidence="1" id="KW-0479">Metal-binding</keyword>
<dbReference type="Pfam" id="PF09069">
    <property type="entry name" value="EF-hand_3"/>
    <property type="match status" value="1"/>
</dbReference>
<dbReference type="GO" id="GO:0045202">
    <property type="term" value="C:synapse"/>
    <property type="evidence" value="ECO:0007669"/>
    <property type="project" value="TreeGrafter"/>
</dbReference>
<dbReference type="GO" id="GO:0005886">
    <property type="term" value="C:plasma membrane"/>
    <property type="evidence" value="ECO:0007669"/>
    <property type="project" value="TreeGrafter"/>
</dbReference>
<proteinExistence type="predicted"/>
<evidence type="ECO:0000256" key="3">
    <source>
        <dbReference type="ARBA" id="ARBA00022833"/>
    </source>
</evidence>
<dbReference type="EMBL" id="AMQN01008791">
    <property type="status" value="NOT_ANNOTATED_CDS"/>
    <property type="molecule type" value="Genomic_DNA"/>
</dbReference>
<dbReference type="STRING" id="283909.R7U8R5"/>
<dbReference type="PROSITE" id="PS01357">
    <property type="entry name" value="ZF_ZZ_1"/>
    <property type="match status" value="1"/>
</dbReference>
<dbReference type="FunCoup" id="R7U8R5">
    <property type="interactions" value="443"/>
</dbReference>
<feature type="compositionally biased region" description="Low complexity" evidence="6">
    <location>
        <begin position="494"/>
        <end position="512"/>
    </location>
</feature>
<dbReference type="Proteomes" id="UP000014760">
    <property type="component" value="Unassembled WGS sequence"/>
</dbReference>
<evidence type="ECO:0000256" key="4">
    <source>
        <dbReference type="PROSITE-ProRule" id="PRU00228"/>
    </source>
</evidence>
<dbReference type="EMBL" id="KB303969">
    <property type="protein sequence ID" value="ELU02511.1"/>
    <property type="molecule type" value="Genomic_DNA"/>
</dbReference>
<dbReference type="Pfam" id="PF00569">
    <property type="entry name" value="ZZ"/>
    <property type="match status" value="1"/>
</dbReference>
<dbReference type="InterPro" id="IPR000433">
    <property type="entry name" value="Znf_ZZ"/>
</dbReference>
<gene>
    <name evidence="8" type="ORF">CAPTEDRAFT_221719</name>
</gene>
<feature type="domain" description="ZZ-type" evidence="7">
    <location>
        <begin position="301"/>
        <end position="357"/>
    </location>
</feature>
<dbReference type="HOGENOM" id="CLU_011676_0_0_1"/>
<dbReference type="PROSITE" id="PS50135">
    <property type="entry name" value="ZF_ZZ_2"/>
    <property type="match status" value="1"/>
</dbReference>
<dbReference type="InterPro" id="IPR015154">
    <property type="entry name" value="EF-hand_dom_typ2"/>
</dbReference>
<evidence type="ECO:0000256" key="6">
    <source>
        <dbReference type="SAM" id="MobiDB-lite"/>
    </source>
</evidence>
<dbReference type="OrthoDB" id="6019271at2759"/>
<dbReference type="Gene3D" id="3.30.60.90">
    <property type="match status" value="1"/>
</dbReference>
<dbReference type="InterPro" id="IPR015153">
    <property type="entry name" value="EF-hand_dom_typ1"/>
</dbReference>
<reference evidence="8 10" key="2">
    <citation type="journal article" date="2013" name="Nature">
        <title>Insights into bilaterian evolution from three spiralian genomes.</title>
        <authorList>
            <person name="Simakov O."/>
            <person name="Marletaz F."/>
            <person name="Cho S.J."/>
            <person name="Edsinger-Gonzales E."/>
            <person name="Havlak P."/>
            <person name="Hellsten U."/>
            <person name="Kuo D.H."/>
            <person name="Larsson T."/>
            <person name="Lv J."/>
            <person name="Arendt D."/>
            <person name="Savage R."/>
            <person name="Osoegawa K."/>
            <person name="de Jong P."/>
            <person name="Grimwood J."/>
            <person name="Chapman J.A."/>
            <person name="Shapiro H."/>
            <person name="Aerts A."/>
            <person name="Otillar R.P."/>
            <person name="Terry A.Y."/>
            <person name="Boore J.L."/>
            <person name="Grigoriev I.V."/>
            <person name="Lindberg D.R."/>
            <person name="Seaver E.C."/>
            <person name="Weisblat D.A."/>
            <person name="Putnam N.H."/>
            <person name="Rokhsar D.S."/>
        </authorList>
    </citation>
    <scope>NUCLEOTIDE SEQUENCE</scope>
    <source>
        <strain evidence="8 10">I ESC-2004</strain>
    </source>
</reference>
<reference evidence="9" key="3">
    <citation type="submission" date="2015-06" db="UniProtKB">
        <authorList>
            <consortium name="EnsemblMetazoa"/>
        </authorList>
    </citation>
    <scope>IDENTIFICATION</scope>
</reference>
<dbReference type="GO" id="GO:0008270">
    <property type="term" value="F:zinc ion binding"/>
    <property type="evidence" value="ECO:0007669"/>
    <property type="project" value="UniProtKB-KW"/>
</dbReference>
<feature type="region of interest" description="Disordered" evidence="6">
    <location>
        <begin position="876"/>
        <end position="904"/>
    </location>
</feature>
<protein>
    <recommendedName>
        <fullName evidence="7">ZZ-type domain-containing protein</fullName>
    </recommendedName>
</protein>
<dbReference type="CDD" id="cd16244">
    <property type="entry name" value="EFh_DTN"/>
    <property type="match status" value="1"/>
</dbReference>
<dbReference type="SUPFAM" id="SSF47473">
    <property type="entry name" value="EF-hand"/>
    <property type="match status" value="2"/>
</dbReference>
<dbReference type="InterPro" id="IPR043145">
    <property type="entry name" value="Znf_ZZ_sf"/>
</dbReference>
<evidence type="ECO:0000313" key="10">
    <source>
        <dbReference type="Proteomes" id="UP000014760"/>
    </source>
</evidence>
<sequence>MVSGKSCLCCGPSGSWLVRRRSRRTTRRKRTSRRDPVVMRPVIEDYGLHDRGHLGSMEDQRVLEEPAPSPTTQFILENRQLITDMRAQNFDVIRFATYRTACKLRFIQKKTNLFLVDIWNVIEAFRENGLNSLEHRFEVPIDRMESLLSNIFYGLNKRLPTNSQIDAESSVNMLYHWMISAYDHEGRGTVSVFSIKVALSIMCAGKLMDKLRYIFTQISDSSGHLVRGKFDLFLKEILSLPTAVFEGPSFGYNESACRSCFNWDNKVNVNDFLDALMRDPGPQCLMWLPILHRMATVENVLHPVLCEACRRESFAGFRYKCQHCFNYHLCQDCFWRGRTSGNHSNEHEMKEYSSYKSPAKQIGQSLKKSFRCVPAKAKIPQFPEAPEKPLDLAHIVQTICASGTQYSRGRWDVCREILIQIVNLETLDNAEASETDMIANVGSRRDLRLYPNGWCHGANLPYSVYRSVMLSGCPPSPLPAHNGFHASSLGRGQSGSLDVSSMDSSSATKSPSKVLHGSSTIDPARVDDEHRLIARYAARLAADANHARRRHSAEMTTGERWTRSPSELSLNVDSNKAQRELIAQLEAKNREIMTEIQRLRIEHEQNTKAVNPQLAAAAAGGSAGGQPRNPTLLAELRLLRQRRDELEGRMAALQESRRELMVQLEGLMKLLKSHNSPQSTPNSSPRSRNPGSPQSASLPRGSSAPSTPGDPLSGVGGDVRQAFGTGASTTSSMHSLRNDLLVAADSVTNAMSSLVKELNSGWMTSLTGTNSSPGDDFAAWQAELQQRLQKEGDFIRELRSRKSQSSRSGSGRASENDHYMMTDDGESMNKTDDESFMTPDDLDSYLRTDDESYVRTDEEDAELFDHMPKERLIPHRYTTDEESCLETDQESYIRTDDEDGGNTDWEDAMKRWINR</sequence>
<keyword evidence="2 4" id="KW-0863">Zinc-finger</keyword>
<feature type="compositionally biased region" description="Low complexity" evidence="6">
    <location>
        <begin position="673"/>
        <end position="695"/>
    </location>
</feature>
<dbReference type="InterPro" id="IPR050774">
    <property type="entry name" value="KCMF1/Dystrophin"/>
</dbReference>
<evidence type="ECO:0000259" key="7">
    <source>
        <dbReference type="PROSITE" id="PS50135"/>
    </source>
</evidence>
<dbReference type="PANTHER" id="PTHR12268:SF27">
    <property type="entry name" value="DYSTROBREVIN, ISOFORM F"/>
    <property type="match status" value="1"/>
</dbReference>
<evidence type="ECO:0000256" key="1">
    <source>
        <dbReference type="ARBA" id="ARBA00022723"/>
    </source>
</evidence>
<dbReference type="CDD" id="cd02334">
    <property type="entry name" value="ZZ_dystrophin"/>
    <property type="match status" value="1"/>
</dbReference>
<dbReference type="InterPro" id="IPR011992">
    <property type="entry name" value="EF-hand-dom_pair"/>
</dbReference>
<feature type="region of interest" description="Disordered" evidence="6">
    <location>
        <begin position="484"/>
        <end position="522"/>
    </location>
</feature>
<dbReference type="GO" id="GO:0099536">
    <property type="term" value="P:synaptic signaling"/>
    <property type="evidence" value="ECO:0007669"/>
    <property type="project" value="TreeGrafter"/>
</dbReference>
<keyword evidence="3" id="KW-0862">Zinc</keyword>
<evidence type="ECO:0000256" key="2">
    <source>
        <dbReference type="ARBA" id="ARBA00022771"/>
    </source>
</evidence>
<dbReference type="Gene3D" id="1.10.238.10">
    <property type="entry name" value="EF-hand"/>
    <property type="match status" value="2"/>
</dbReference>
<feature type="coiled-coil region" evidence="5">
    <location>
        <begin position="575"/>
        <end position="602"/>
    </location>
</feature>
<dbReference type="PANTHER" id="PTHR12268">
    <property type="entry name" value="E3 UBIQUITIN-PROTEIN LIGASE KCMF1"/>
    <property type="match status" value="1"/>
</dbReference>
<evidence type="ECO:0000313" key="8">
    <source>
        <dbReference type="EMBL" id="ELU02511.1"/>
    </source>
</evidence>
<name>R7U8R5_CAPTE</name>
<dbReference type="Pfam" id="PF09068">
    <property type="entry name" value="EF-hand_2"/>
    <property type="match status" value="1"/>
</dbReference>
<accession>R7U8R5</accession>
<feature type="region of interest" description="Disordered" evidence="6">
    <location>
        <begin position="544"/>
        <end position="566"/>
    </location>
</feature>
<reference evidence="10" key="1">
    <citation type="submission" date="2012-12" db="EMBL/GenBank/DDBJ databases">
        <authorList>
            <person name="Hellsten U."/>
            <person name="Grimwood J."/>
            <person name="Chapman J.A."/>
            <person name="Shapiro H."/>
            <person name="Aerts A."/>
            <person name="Otillar R.P."/>
            <person name="Terry A.Y."/>
            <person name="Boore J.L."/>
            <person name="Simakov O."/>
            <person name="Marletaz F."/>
            <person name="Cho S.-J."/>
            <person name="Edsinger-Gonzales E."/>
            <person name="Havlak P."/>
            <person name="Kuo D.-H."/>
            <person name="Larsson T."/>
            <person name="Lv J."/>
            <person name="Arendt D."/>
            <person name="Savage R."/>
            <person name="Osoegawa K."/>
            <person name="de Jong P."/>
            <person name="Lindberg D.R."/>
            <person name="Seaver E.C."/>
            <person name="Weisblat D.A."/>
            <person name="Putnam N.H."/>
            <person name="Grigoriev I.V."/>
            <person name="Rokhsar D.S."/>
        </authorList>
    </citation>
    <scope>NUCLEOTIDE SEQUENCE</scope>
    <source>
        <strain evidence="10">I ESC-2004</strain>
    </source>
</reference>
<feature type="region of interest" description="Disordered" evidence="6">
    <location>
        <begin position="673"/>
        <end position="733"/>
    </location>
</feature>
<dbReference type="SUPFAM" id="SSF57850">
    <property type="entry name" value="RING/U-box"/>
    <property type="match status" value="1"/>
</dbReference>
<dbReference type="SMART" id="SM00291">
    <property type="entry name" value="ZnF_ZZ"/>
    <property type="match status" value="1"/>
</dbReference>
<dbReference type="OMA" id="PFDSGSM"/>